<proteinExistence type="predicted"/>
<dbReference type="EMBL" id="BARU01048239">
    <property type="protein sequence ID" value="GAH94570.1"/>
    <property type="molecule type" value="Genomic_DNA"/>
</dbReference>
<evidence type="ECO:0000313" key="1">
    <source>
        <dbReference type="EMBL" id="GAH94570.1"/>
    </source>
</evidence>
<accession>X1KLU1</accession>
<dbReference type="AlphaFoldDB" id="X1KLU1"/>
<organism evidence="1">
    <name type="scientific">marine sediment metagenome</name>
    <dbReference type="NCBI Taxonomy" id="412755"/>
    <lineage>
        <taxon>unclassified sequences</taxon>
        <taxon>metagenomes</taxon>
        <taxon>ecological metagenomes</taxon>
    </lineage>
</organism>
<name>X1KLU1_9ZZZZ</name>
<evidence type="ECO:0008006" key="2">
    <source>
        <dbReference type="Google" id="ProtNLM"/>
    </source>
</evidence>
<gene>
    <name evidence="1" type="ORF">S03H2_71811</name>
</gene>
<feature type="non-terminal residue" evidence="1">
    <location>
        <position position="1"/>
    </location>
</feature>
<reference evidence="1" key="1">
    <citation type="journal article" date="2014" name="Front. Microbiol.">
        <title>High frequency of phylogenetically diverse reductive dehalogenase-homologous genes in deep subseafloor sedimentary metagenomes.</title>
        <authorList>
            <person name="Kawai M."/>
            <person name="Futagami T."/>
            <person name="Toyoda A."/>
            <person name="Takaki Y."/>
            <person name="Nishi S."/>
            <person name="Hori S."/>
            <person name="Arai W."/>
            <person name="Tsubouchi T."/>
            <person name="Morono Y."/>
            <person name="Uchiyama I."/>
            <person name="Ito T."/>
            <person name="Fujiyama A."/>
            <person name="Inagaki F."/>
            <person name="Takami H."/>
        </authorList>
    </citation>
    <scope>NUCLEOTIDE SEQUENCE</scope>
    <source>
        <strain evidence="1">Expedition CK06-06</strain>
    </source>
</reference>
<feature type="non-terminal residue" evidence="1">
    <location>
        <position position="82"/>
    </location>
</feature>
<sequence>GHIDLVVTYPNGTKESLTATSGQDLEATPGNGRTVQFNFISSQEGAYSLEATLSSAGQILDSVVFELVATGVIIPGATIVGA</sequence>
<protein>
    <recommendedName>
        <fullName evidence="2">Bacterial Ig-like domain-containing protein</fullName>
    </recommendedName>
</protein>
<comment type="caution">
    <text evidence="1">The sequence shown here is derived from an EMBL/GenBank/DDBJ whole genome shotgun (WGS) entry which is preliminary data.</text>
</comment>